<accession>A0A9K3L9Z1</accession>
<dbReference type="Pfam" id="PF00106">
    <property type="entry name" value="adh_short"/>
    <property type="match status" value="1"/>
</dbReference>
<dbReference type="PANTHER" id="PTHR24320">
    <property type="entry name" value="RETINOL DEHYDROGENASE"/>
    <property type="match status" value="1"/>
</dbReference>
<dbReference type="AlphaFoldDB" id="A0A9K3L9Z1"/>
<gene>
    <name evidence="4" type="ORF">IV203_014945</name>
</gene>
<sequence length="453" mass="49744">MEDRSVCLWLPLPLLSLGPLLALLYTICVWLTYAINGEIPWNSKGTAMSIRLSLMVVSVAIALGLCHQTTIDKQDNVNQSILNNNNTWSILVLAVATILLGGISVYCMIQTRQDDVVGISKAPFYGPQSLKGKLILITGANNGIGKETAHQLALMGATVVLLCRSVSRAESAVQELLQRSPTSNNISKQQFVIIPLDLGDFASIHAAVKIFKDQFPNQTVDVLINNAGLMMGNPTLSNDGLELMMQANHLGHFLLTKLLLDQKLLLVANNGGSPSRVINLTSSTYTMSHSRGGFDFQDMFCEKAIRPYTLFGQYSMTKLANILFTKQLSRKYDTQSLQVFAVHPGIVRTNVTSNMNWYWRIPNDLFAIFVAMLQKTPAEGAYSTVFVAAAPEADLPPSGSYIVNCQAHPTLAIANSLEDAQQLWKVSEELVNNCNNNNKDKSLLNQQTKKGDH</sequence>
<keyword evidence="3" id="KW-1133">Transmembrane helix</keyword>
<dbReference type="GO" id="GO:0016491">
    <property type="term" value="F:oxidoreductase activity"/>
    <property type="evidence" value="ECO:0007669"/>
    <property type="project" value="UniProtKB-KW"/>
</dbReference>
<keyword evidence="3" id="KW-0472">Membrane</keyword>
<name>A0A9K3L9Z1_9STRA</name>
<reference evidence="4" key="2">
    <citation type="submission" date="2021-04" db="EMBL/GenBank/DDBJ databases">
        <authorList>
            <person name="Podell S."/>
        </authorList>
    </citation>
    <scope>NUCLEOTIDE SEQUENCE</scope>
    <source>
        <strain evidence="4">Hildebrandi</strain>
    </source>
</reference>
<evidence type="ECO:0000256" key="2">
    <source>
        <dbReference type="ARBA" id="ARBA00023002"/>
    </source>
</evidence>
<feature type="transmembrane region" description="Helical" evidence="3">
    <location>
        <begin position="47"/>
        <end position="66"/>
    </location>
</feature>
<proteinExistence type="inferred from homology"/>
<dbReference type="PANTHER" id="PTHR24320:SF152">
    <property type="entry name" value="SHORT-CHAIN DEHYDROGENASE_REDUCTASE FAMILY PROTEIN"/>
    <property type="match status" value="1"/>
</dbReference>
<keyword evidence="3" id="KW-0812">Transmembrane</keyword>
<evidence type="ECO:0000313" key="5">
    <source>
        <dbReference type="Proteomes" id="UP000693970"/>
    </source>
</evidence>
<comment type="caution">
    <text evidence="4">The sequence shown here is derived from an EMBL/GenBank/DDBJ whole genome shotgun (WGS) entry which is preliminary data.</text>
</comment>
<feature type="transmembrane region" description="Helical" evidence="3">
    <location>
        <begin position="12"/>
        <end position="35"/>
    </location>
</feature>
<reference evidence="4" key="1">
    <citation type="journal article" date="2021" name="Sci. Rep.">
        <title>Diploid genomic architecture of Nitzschia inconspicua, an elite biomass production diatom.</title>
        <authorList>
            <person name="Oliver A."/>
            <person name="Podell S."/>
            <person name="Pinowska A."/>
            <person name="Traller J.C."/>
            <person name="Smith S.R."/>
            <person name="McClure R."/>
            <person name="Beliaev A."/>
            <person name="Bohutskyi P."/>
            <person name="Hill E.A."/>
            <person name="Rabines A."/>
            <person name="Zheng H."/>
            <person name="Allen L.Z."/>
            <person name="Kuo A."/>
            <person name="Grigoriev I.V."/>
            <person name="Allen A.E."/>
            <person name="Hazlebeck D."/>
            <person name="Allen E.E."/>
        </authorList>
    </citation>
    <scope>NUCLEOTIDE SEQUENCE</scope>
    <source>
        <strain evidence="4">Hildebrandi</strain>
    </source>
</reference>
<organism evidence="4 5">
    <name type="scientific">Nitzschia inconspicua</name>
    <dbReference type="NCBI Taxonomy" id="303405"/>
    <lineage>
        <taxon>Eukaryota</taxon>
        <taxon>Sar</taxon>
        <taxon>Stramenopiles</taxon>
        <taxon>Ochrophyta</taxon>
        <taxon>Bacillariophyta</taxon>
        <taxon>Bacillariophyceae</taxon>
        <taxon>Bacillariophycidae</taxon>
        <taxon>Bacillariales</taxon>
        <taxon>Bacillariaceae</taxon>
        <taxon>Nitzschia</taxon>
    </lineage>
</organism>
<dbReference type="InterPro" id="IPR002347">
    <property type="entry name" value="SDR_fam"/>
</dbReference>
<dbReference type="EMBL" id="JAGRRH010000014">
    <property type="protein sequence ID" value="KAG7358357.1"/>
    <property type="molecule type" value="Genomic_DNA"/>
</dbReference>
<feature type="transmembrane region" description="Helical" evidence="3">
    <location>
        <begin position="87"/>
        <end position="106"/>
    </location>
</feature>
<comment type="similarity">
    <text evidence="1">Belongs to the short-chain dehydrogenases/reductases (SDR) family.</text>
</comment>
<evidence type="ECO:0000256" key="1">
    <source>
        <dbReference type="ARBA" id="ARBA00006484"/>
    </source>
</evidence>
<evidence type="ECO:0000256" key="3">
    <source>
        <dbReference type="SAM" id="Phobius"/>
    </source>
</evidence>
<evidence type="ECO:0000313" key="4">
    <source>
        <dbReference type="EMBL" id="KAG7358357.1"/>
    </source>
</evidence>
<dbReference type="OrthoDB" id="47007at2759"/>
<keyword evidence="2" id="KW-0560">Oxidoreductase</keyword>
<dbReference type="Proteomes" id="UP000693970">
    <property type="component" value="Unassembled WGS sequence"/>
</dbReference>
<keyword evidence="5" id="KW-1185">Reference proteome</keyword>
<protein>
    <submittedName>
        <fullName evidence="4">Short chain dehydrogenase/reductase oxidoreductase</fullName>
    </submittedName>
</protein>